<reference evidence="3 4" key="1">
    <citation type="submission" date="2018-09" db="EMBL/GenBank/DDBJ databases">
        <title>Metagenome Assembled Genomes from an Advanced Water Purification Facility.</title>
        <authorList>
            <person name="Stamps B.W."/>
            <person name="Spear J.R."/>
        </authorList>
    </citation>
    <scope>NUCLEOTIDE SEQUENCE [LARGE SCALE GENOMIC DNA]</scope>
    <source>
        <strain evidence="3">Bin_54_1</strain>
    </source>
</reference>
<keyword evidence="2" id="KW-0812">Transmembrane</keyword>
<keyword evidence="1" id="KW-0175">Coiled coil</keyword>
<dbReference type="Proteomes" id="UP000321055">
    <property type="component" value="Unassembled WGS sequence"/>
</dbReference>
<protein>
    <submittedName>
        <fullName evidence="3">Uncharacterized protein</fullName>
    </submittedName>
</protein>
<feature type="transmembrane region" description="Helical" evidence="2">
    <location>
        <begin position="21"/>
        <end position="39"/>
    </location>
</feature>
<accession>A0A5C7VRI1</accession>
<keyword evidence="2" id="KW-1133">Transmembrane helix</keyword>
<keyword evidence="2" id="KW-0472">Membrane</keyword>
<feature type="coiled-coil region" evidence="1">
    <location>
        <begin position="139"/>
        <end position="166"/>
    </location>
</feature>
<evidence type="ECO:0000313" key="4">
    <source>
        <dbReference type="Proteomes" id="UP000321055"/>
    </source>
</evidence>
<comment type="caution">
    <text evidence="3">The sequence shown here is derived from an EMBL/GenBank/DDBJ whole genome shotgun (WGS) entry which is preliminary data.</text>
</comment>
<name>A0A5C7VRI1_9PROT</name>
<proteinExistence type="predicted"/>
<evidence type="ECO:0000256" key="1">
    <source>
        <dbReference type="SAM" id="Coils"/>
    </source>
</evidence>
<gene>
    <name evidence="3" type="ORF">E6Q60_08710</name>
</gene>
<evidence type="ECO:0000256" key="2">
    <source>
        <dbReference type="SAM" id="Phobius"/>
    </source>
</evidence>
<feature type="transmembrane region" description="Helical" evidence="2">
    <location>
        <begin position="105"/>
        <end position="125"/>
    </location>
</feature>
<evidence type="ECO:0000313" key="3">
    <source>
        <dbReference type="EMBL" id="TXI27850.1"/>
    </source>
</evidence>
<organism evidence="3 4">
    <name type="scientific">Nitrosomonas oligotropha</name>
    <dbReference type="NCBI Taxonomy" id="42354"/>
    <lineage>
        <taxon>Bacteria</taxon>
        <taxon>Pseudomonadati</taxon>
        <taxon>Pseudomonadota</taxon>
        <taxon>Betaproteobacteria</taxon>
        <taxon>Nitrosomonadales</taxon>
        <taxon>Nitrosomonadaceae</taxon>
        <taxon>Nitrosomonas</taxon>
    </lineage>
</organism>
<dbReference type="AlphaFoldDB" id="A0A5C7VRI1"/>
<sequence length="301" mass="34118">MPSKEDRVSRIMRILSDSTSFLIFLIILIVSSAAAIKISQNSNFLSSGGIIHISPIPCIKKIYLQQNTVEGEPAWLETKIENEDLCLPADKVMELNNSFKLAESISLLAVLVTFIGILLPILGFFSLKHQREALEATISKDIDDQLALYKNEIKDIEDRINNSRSQIESLPFIILEASKFRQKYLIHQFHLLSSAKDNVDDISNKLKSINSIFAAAFSLEYALINLSFKDKEGVRESFEKISNFIAPEDVGNNEPHIKELNKILVHLYRVGAFSSAGKLETLNDFLRNKLMIDPAQWYREM</sequence>
<dbReference type="EMBL" id="SSFX01000066">
    <property type="protein sequence ID" value="TXI27850.1"/>
    <property type="molecule type" value="Genomic_DNA"/>
</dbReference>